<feature type="chain" id="PRO_5002464843" evidence="4">
    <location>
        <begin position="23"/>
        <end position="148"/>
    </location>
</feature>
<dbReference type="InterPro" id="IPR011990">
    <property type="entry name" value="TPR-like_helical_dom_sf"/>
</dbReference>
<dbReference type="Pfam" id="PF00515">
    <property type="entry name" value="TPR_1"/>
    <property type="match status" value="1"/>
</dbReference>
<dbReference type="InterPro" id="IPR051685">
    <property type="entry name" value="Ycf3/AcsC/BcsC/TPR_MFPF"/>
</dbReference>
<dbReference type="PANTHER" id="PTHR44943">
    <property type="entry name" value="CELLULOSE SYNTHASE OPERON PROTEIN C"/>
    <property type="match status" value="1"/>
</dbReference>
<keyword evidence="1" id="KW-0677">Repeat</keyword>
<dbReference type="RefSeq" id="WP_011271483.1">
    <property type="nucleotide sequence ID" value="NZ_LANQ01000001.1"/>
</dbReference>
<evidence type="ECO:0000313" key="6">
    <source>
        <dbReference type="Proteomes" id="UP000033475"/>
    </source>
</evidence>
<dbReference type="SMART" id="SM00028">
    <property type="entry name" value="TPR"/>
    <property type="match status" value="3"/>
</dbReference>
<dbReference type="PROSITE" id="PS50293">
    <property type="entry name" value="TPR_REGION"/>
    <property type="match status" value="1"/>
</dbReference>
<dbReference type="Proteomes" id="UP000033475">
    <property type="component" value="Unassembled WGS sequence"/>
</dbReference>
<dbReference type="PANTHER" id="PTHR44943:SF4">
    <property type="entry name" value="TPR REPEAT-CONTAINING PROTEIN MJ0798"/>
    <property type="match status" value="1"/>
</dbReference>
<proteinExistence type="predicted"/>
<dbReference type="Gene3D" id="1.25.40.10">
    <property type="entry name" value="Tetratricopeptide repeat domain"/>
    <property type="match status" value="1"/>
</dbReference>
<dbReference type="PROSITE" id="PS50005">
    <property type="entry name" value="TPR"/>
    <property type="match status" value="2"/>
</dbReference>
<keyword evidence="4" id="KW-0732">Signal</keyword>
<dbReference type="AlphaFoldDB" id="A0A0F3MT22"/>
<organism evidence="5 6">
    <name type="scientific">Rickettsia felis str. Pedreira</name>
    <dbReference type="NCBI Taxonomy" id="1359196"/>
    <lineage>
        <taxon>Bacteria</taxon>
        <taxon>Pseudomonadati</taxon>
        <taxon>Pseudomonadota</taxon>
        <taxon>Alphaproteobacteria</taxon>
        <taxon>Rickettsiales</taxon>
        <taxon>Rickettsiaceae</taxon>
        <taxon>Rickettsieae</taxon>
        <taxon>Rickettsia</taxon>
        <taxon>spotted fever group</taxon>
    </lineage>
</organism>
<keyword evidence="2 3" id="KW-0802">TPR repeat</keyword>
<sequence>MIKYLRFLFAAFLSIIAPISKAEINSNTVSYIDYVDEANKLYKSGQYSLALEAVNKAIHLDSDNSLLYNLKGIILCRSDHANLGLEAFNKAIELNPNDLSFYSNKGMALAQLGKYDLALEVINKALELDPKNSDAQRVKRLLIQKLGN</sequence>
<name>A0A0F3MT22_RICFI</name>
<feature type="repeat" description="TPR" evidence="3">
    <location>
        <begin position="65"/>
        <end position="98"/>
    </location>
</feature>
<protein>
    <submittedName>
        <fullName evidence="5">TPR repeat family protein</fullName>
    </submittedName>
</protein>
<evidence type="ECO:0000256" key="4">
    <source>
        <dbReference type="SAM" id="SignalP"/>
    </source>
</evidence>
<dbReference type="SUPFAM" id="SSF48452">
    <property type="entry name" value="TPR-like"/>
    <property type="match status" value="1"/>
</dbReference>
<accession>A0A0F3MT22</accession>
<dbReference type="PATRIC" id="fig|1359196.3.peg.1177"/>
<dbReference type="EMBL" id="LANQ01000001">
    <property type="protein sequence ID" value="KJV58821.1"/>
    <property type="molecule type" value="Genomic_DNA"/>
</dbReference>
<evidence type="ECO:0000256" key="1">
    <source>
        <dbReference type="ARBA" id="ARBA00022737"/>
    </source>
</evidence>
<feature type="repeat" description="TPR" evidence="3">
    <location>
        <begin position="99"/>
        <end position="132"/>
    </location>
</feature>
<comment type="caution">
    <text evidence="5">The sequence shown here is derived from an EMBL/GenBank/DDBJ whole genome shotgun (WGS) entry which is preliminary data.</text>
</comment>
<evidence type="ECO:0000256" key="2">
    <source>
        <dbReference type="ARBA" id="ARBA00022803"/>
    </source>
</evidence>
<feature type="signal peptide" evidence="4">
    <location>
        <begin position="1"/>
        <end position="22"/>
    </location>
</feature>
<gene>
    <name evidence="5" type="ORF">RFEPED_1214</name>
</gene>
<evidence type="ECO:0000256" key="3">
    <source>
        <dbReference type="PROSITE-ProRule" id="PRU00339"/>
    </source>
</evidence>
<dbReference type="InterPro" id="IPR019734">
    <property type="entry name" value="TPR_rpt"/>
</dbReference>
<evidence type="ECO:0000313" key="5">
    <source>
        <dbReference type="EMBL" id="KJV58821.1"/>
    </source>
</evidence>
<reference evidence="5 6" key="1">
    <citation type="submission" date="2015-01" db="EMBL/GenBank/DDBJ databases">
        <title>Genome Sequencing of Rickettsiales.</title>
        <authorList>
            <person name="Daugherty S.C."/>
            <person name="Su Q."/>
            <person name="Abolude K."/>
            <person name="Beier-Sexton M."/>
            <person name="Carlyon J.A."/>
            <person name="Carter R."/>
            <person name="Day N.P."/>
            <person name="Dumler S.J."/>
            <person name="Dyachenko V."/>
            <person name="Godinez A."/>
            <person name="Kurtti T.J."/>
            <person name="Lichay M."/>
            <person name="Mullins K.E."/>
            <person name="Ott S."/>
            <person name="Pappas-Brown V."/>
            <person name="Paris D.H."/>
            <person name="Patel P."/>
            <person name="Richards A.L."/>
            <person name="Sadzewicz L."/>
            <person name="Sears K."/>
            <person name="Seidman D."/>
            <person name="Sengamalay N."/>
            <person name="Stenos J."/>
            <person name="Tallon L.J."/>
            <person name="Vincent G."/>
            <person name="Fraser C.M."/>
            <person name="Munderloh U."/>
            <person name="Dunning-Hotopp J.C."/>
        </authorList>
    </citation>
    <scope>NUCLEOTIDE SEQUENCE [LARGE SCALE GENOMIC DNA]</scope>
    <source>
        <strain evidence="5 6">Pedreira</strain>
    </source>
</reference>